<name>A0A6B0SPJ5_9EURY</name>
<dbReference type="GO" id="GO:0016787">
    <property type="term" value="F:hydrolase activity"/>
    <property type="evidence" value="ECO:0007669"/>
    <property type="project" value="UniProtKB-KW"/>
</dbReference>
<dbReference type="PANTHER" id="PTHR43546">
    <property type="entry name" value="UPF0173 METAL-DEPENDENT HYDROLASE MJ1163-RELATED"/>
    <property type="match status" value="1"/>
</dbReference>
<organism evidence="1 2">
    <name type="scientific">Halobacterium bonnevillei</name>
    <dbReference type="NCBI Taxonomy" id="2692200"/>
    <lineage>
        <taxon>Archaea</taxon>
        <taxon>Methanobacteriati</taxon>
        <taxon>Methanobacteriota</taxon>
        <taxon>Stenosarchaea group</taxon>
        <taxon>Halobacteria</taxon>
        <taxon>Halobacteriales</taxon>
        <taxon>Halobacteriaceae</taxon>
        <taxon>Halobacterium</taxon>
    </lineage>
</organism>
<dbReference type="InterPro" id="IPR050114">
    <property type="entry name" value="UPF0173_UPF0282_UlaG_hydrolase"/>
</dbReference>
<dbReference type="InterPro" id="IPR036866">
    <property type="entry name" value="RibonucZ/Hydroxyglut_hydro"/>
</dbReference>
<dbReference type="PANTHER" id="PTHR43546:SF8">
    <property type="entry name" value="METALLO-BETA-LACTAMASE DOMAIN-CONTAINING PROTEIN"/>
    <property type="match status" value="1"/>
</dbReference>
<keyword evidence="2" id="KW-1185">Reference proteome</keyword>
<dbReference type="Pfam" id="PF13483">
    <property type="entry name" value="Lactamase_B_3"/>
    <property type="match status" value="1"/>
</dbReference>
<proteinExistence type="predicted"/>
<comment type="caution">
    <text evidence="1">The sequence shown here is derived from an EMBL/GenBank/DDBJ whole genome shotgun (WGS) entry which is preliminary data.</text>
</comment>
<keyword evidence="1" id="KW-0378">Hydrolase</keyword>
<sequence length="249" mass="26045">MTVRQGGVTVDWLGYATTRIEWPDATVAYTDPGRYGVLTGEWTPGAFDTAAAHPAARDYRAEDADLVVVTHDHHYDPDGIERVAAADASVVVYEAVDAANISRDVAPVDELDYDVVRVAYGDKLTAAGVDLSVLPAETVPDEPGGTSSHPPGFGCGFVLTRGGRSAFWPGDTDPLDAHEALAPDVFLPPISAGITMTESEAATLAATLAPDLVVPIHYNTFAGLAADEDAFVAAVARRGIPVAVDSRTG</sequence>
<dbReference type="Proteomes" id="UP000471521">
    <property type="component" value="Unassembled WGS sequence"/>
</dbReference>
<protein>
    <submittedName>
        <fullName evidence="1">MBL fold metallo-hydrolase</fullName>
    </submittedName>
</protein>
<dbReference type="RefSeq" id="WP_159525135.1">
    <property type="nucleotide sequence ID" value="NZ_WUUU01000008.1"/>
</dbReference>
<dbReference type="AlphaFoldDB" id="A0A6B0SPJ5"/>
<gene>
    <name evidence="1" type="ORF">GRX66_02600</name>
</gene>
<evidence type="ECO:0000313" key="2">
    <source>
        <dbReference type="Proteomes" id="UP000471521"/>
    </source>
</evidence>
<accession>A0A6B0SPJ5</accession>
<reference evidence="1 2" key="1">
    <citation type="submission" date="2019-12" db="EMBL/GenBank/DDBJ databases">
        <title>Isolation and characterization of three novel carbon monoxide-oxidizing members of Halobacteria from salione crusts and soils.</title>
        <authorList>
            <person name="Myers M.R."/>
            <person name="King G.M."/>
        </authorList>
    </citation>
    <scope>NUCLEOTIDE SEQUENCE [LARGE SCALE GENOMIC DNA]</scope>
    <source>
        <strain evidence="1 2">PCN9</strain>
    </source>
</reference>
<dbReference type="EMBL" id="WUUU01000008">
    <property type="protein sequence ID" value="MXR19549.1"/>
    <property type="molecule type" value="Genomic_DNA"/>
</dbReference>
<dbReference type="OrthoDB" id="337606at2157"/>
<evidence type="ECO:0000313" key="1">
    <source>
        <dbReference type="EMBL" id="MXR19549.1"/>
    </source>
</evidence>
<dbReference type="Gene3D" id="3.60.15.10">
    <property type="entry name" value="Ribonuclease Z/Hydroxyacylglutathione hydrolase-like"/>
    <property type="match status" value="1"/>
</dbReference>
<dbReference type="SUPFAM" id="SSF56281">
    <property type="entry name" value="Metallo-hydrolase/oxidoreductase"/>
    <property type="match status" value="1"/>
</dbReference>